<evidence type="ECO:0000256" key="2">
    <source>
        <dbReference type="ARBA" id="ARBA00022670"/>
    </source>
</evidence>
<comment type="similarity">
    <text evidence="1 5">Belongs to the peptidase S41A family.</text>
</comment>
<dbReference type="Gene3D" id="3.30.750.44">
    <property type="match status" value="1"/>
</dbReference>
<dbReference type="InterPro" id="IPR041489">
    <property type="entry name" value="PDZ_6"/>
</dbReference>
<dbReference type="InterPro" id="IPR001478">
    <property type="entry name" value="PDZ"/>
</dbReference>
<dbReference type="GO" id="GO:0007165">
    <property type="term" value="P:signal transduction"/>
    <property type="evidence" value="ECO:0007669"/>
    <property type="project" value="TreeGrafter"/>
</dbReference>
<reference evidence="8" key="1">
    <citation type="journal article" date="2015" name="Genome Announc.">
        <title>Draft Genome Sequence of Anaerolineae Strain TC1, a Novel Isolate from a Methanogenic Wastewater Treatment System.</title>
        <authorList>
            <person name="Matsuura N."/>
            <person name="Tourlousse D.M."/>
            <person name="Sun L."/>
            <person name="Toyonaga M."/>
            <person name="Kuroda K."/>
            <person name="Ohashi A."/>
            <person name="Cruz R."/>
            <person name="Yamaguchi T."/>
            <person name="Sekiguchi Y."/>
        </authorList>
    </citation>
    <scope>NUCLEOTIDE SEQUENCE [LARGE SCALE GENOMIC DNA]</scope>
    <source>
        <strain evidence="8">TC1</strain>
    </source>
</reference>
<proteinExistence type="inferred from homology"/>
<dbReference type="PROSITE" id="PS50106">
    <property type="entry name" value="PDZ"/>
    <property type="match status" value="1"/>
</dbReference>
<dbReference type="GO" id="GO:0004175">
    <property type="term" value="F:endopeptidase activity"/>
    <property type="evidence" value="ECO:0007669"/>
    <property type="project" value="TreeGrafter"/>
</dbReference>
<keyword evidence="6" id="KW-0472">Membrane</keyword>
<feature type="domain" description="PDZ" evidence="7">
    <location>
        <begin position="122"/>
        <end position="202"/>
    </location>
</feature>
<dbReference type="SMART" id="SM00245">
    <property type="entry name" value="TSPc"/>
    <property type="match status" value="1"/>
</dbReference>
<accession>A0A0S7BQU2</accession>
<evidence type="ECO:0000256" key="1">
    <source>
        <dbReference type="ARBA" id="ARBA00009179"/>
    </source>
</evidence>
<evidence type="ECO:0000256" key="3">
    <source>
        <dbReference type="ARBA" id="ARBA00022801"/>
    </source>
</evidence>
<dbReference type="OrthoDB" id="9812068at2"/>
<protein>
    <submittedName>
        <fullName evidence="8">C-terminal peptidase</fullName>
    </submittedName>
</protein>
<keyword evidence="9" id="KW-1185">Reference proteome</keyword>
<dbReference type="Pfam" id="PF03572">
    <property type="entry name" value="Peptidase_S41"/>
    <property type="match status" value="1"/>
</dbReference>
<dbReference type="SMART" id="SM00228">
    <property type="entry name" value="PDZ"/>
    <property type="match status" value="1"/>
</dbReference>
<dbReference type="InterPro" id="IPR005151">
    <property type="entry name" value="Tail-specific_protease"/>
</dbReference>
<dbReference type="InterPro" id="IPR036034">
    <property type="entry name" value="PDZ_sf"/>
</dbReference>
<keyword evidence="6" id="KW-0812">Transmembrane</keyword>
<dbReference type="Pfam" id="PF22694">
    <property type="entry name" value="CtpB_N-like"/>
    <property type="match status" value="1"/>
</dbReference>
<dbReference type="InterPro" id="IPR004447">
    <property type="entry name" value="Peptidase_S41A"/>
</dbReference>
<dbReference type="GO" id="GO:0006508">
    <property type="term" value="P:proteolysis"/>
    <property type="evidence" value="ECO:0007669"/>
    <property type="project" value="UniProtKB-KW"/>
</dbReference>
<dbReference type="SUPFAM" id="SSF50156">
    <property type="entry name" value="PDZ domain-like"/>
    <property type="match status" value="1"/>
</dbReference>
<feature type="transmembrane region" description="Helical" evidence="6">
    <location>
        <begin position="6"/>
        <end position="29"/>
    </location>
</feature>
<dbReference type="InterPro" id="IPR029045">
    <property type="entry name" value="ClpP/crotonase-like_dom_sf"/>
</dbReference>
<dbReference type="GO" id="GO:0030288">
    <property type="term" value="C:outer membrane-bounded periplasmic space"/>
    <property type="evidence" value="ECO:0007669"/>
    <property type="project" value="TreeGrafter"/>
</dbReference>
<dbReference type="NCBIfam" id="TIGR00225">
    <property type="entry name" value="prc"/>
    <property type="match status" value="1"/>
</dbReference>
<evidence type="ECO:0000256" key="4">
    <source>
        <dbReference type="ARBA" id="ARBA00022825"/>
    </source>
</evidence>
<dbReference type="Proteomes" id="UP000053370">
    <property type="component" value="Unassembled WGS sequence"/>
</dbReference>
<evidence type="ECO:0000313" key="9">
    <source>
        <dbReference type="Proteomes" id="UP000053370"/>
    </source>
</evidence>
<name>A0A0S7BQU2_9CHLR</name>
<dbReference type="EMBL" id="DF968181">
    <property type="protein sequence ID" value="GAP40631.1"/>
    <property type="molecule type" value="Genomic_DNA"/>
</dbReference>
<keyword evidence="6" id="KW-1133">Transmembrane helix</keyword>
<dbReference type="Gene3D" id="2.30.42.10">
    <property type="match status" value="1"/>
</dbReference>
<evidence type="ECO:0000256" key="5">
    <source>
        <dbReference type="RuleBase" id="RU004404"/>
    </source>
</evidence>
<dbReference type="RefSeq" id="WP_062280194.1">
    <property type="nucleotide sequence ID" value="NZ_DF968181.1"/>
</dbReference>
<dbReference type="InterPro" id="IPR055210">
    <property type="entry name" value="CtpA/B_N"/>
</dbReference>
<dbReference type="STRING" id="1678840.ATC1_13609"/>
<dbReference type="Pfam" id="PF17820">
    <property type="entry name" value="PDZ_6"/>
    <property type="match status" value="1"/>
</dbReference>
<dbReference type="AlphaFoldDB" id="A0A0S7BQU2"/>
<dbReference type="SUPFAM" id="SSF52096">
    <property type="entry name" value="ClpP/crotonase"/>
    <property type="match status" value="1"/>
</dbReference>
<organism evidence="8">
    <name type="scientific">Flexilinea flocculi</name>
    <dbReference type="NCBI Taxonomy" id="1678840"/>
    <lineage>
        <taxon>Bacteria</taxon>
        <taxon>Bacillati</taxon>
        <taxon>Chloroflexota</taxon>
        <taxon>Anaerolineae</taxon>
        <taxon>Anaerolineales</taxon>
        <taxon>Anaerolineaceae</taxon>
        <taxon>Flexilinea</taxon>
    </lineage>
</organism>
<keyword evidence="3 5" id="KW-0378">Hydrolase</keyword>
<dbReference type="Gene3D" id="3.90.226.10">
    <property type="entry name" value="2-enoyl-CoA Hydratase, Chain A, domain 1"/>
    <property type="match status" value="1"/>
</dbReference>
<sequence>MTQRVIRIIAIVVIFICCFVMGFCSGFIVERFPDLVTKIQSYRDYTGTAEFLTKVATPYAETEVDQNDLFKPFWEAWNLVLTYYVDQPLDANSLMEGAIRGMLESLGDPHTRYSDPESYQKEVEYMSGEEYEGIGAWVDVTGEFVEISSPMIGSPAEKAGLKPHDLVIAINGEDMTGIDPSDALQKILGPKGTTVTLTIRREGVDPFDVTIAREAIITPMVISKMLEENIAYVQLTQFGDLTVEELRQALDDLIPKNPKGLILDLRNNGGGFVNTCVDVASEFLPEKKKVLTEKDGDGKETDYMTQSYGGRALDIPMVVLGNEGTASASEILIGALQYYERAVFIGVKTYGKGSMQIQPKLSNGGAVSVTIAKWYTPGGELIDGVGIEPDIPVEITDADIENGIDTQLDQAIEYLLKNDKTESL</sequence>
<gene>
    <name evidence="8" type="ORF">ATC1_13609</name>
</gene>
<keyword evidence="2 5" id="KW-0645">Protease</keyword>
<dbReference type="PANTHER" id="PTHR32060:SF30">
    <property type="entry name" value="CARBOXY-TERMINAL PROCESSING PROTEASE CTPA"/>
    <property type="match status" value="1"/>
</dbReference>
<dbReference type="GO" id="GO:0008236">
    <property type="term" value="F:serine-type peptidase activity"/>
    <property type="evidence" value="ECO:0007669"/>
    <property type="project" value="UniProtKB-KW"/>
</dbReference>
<evidence type="ECO:0000259" key="7">
    <source>
        <dbReference type="PROSITE" id="PS50106"/>
    </source>
</evidence>
<evidence type="ECO:0000256" key="6">
    <source>
        <dbReference type="SAM" id="Phobius"/>
    </source>
</evidence>
<dbReference type="CDD" id="cd07560">
    <property type="entry name" value="Peptidase_S41_CPP"/>
    <property type="match status" value="1"/>
</dbReference>
<keyword evidence="4 5" id="KW-0720">Serine protease</keyword>
<dbReference type="PANTHER" id="PTHR32060">
    <property type="entry name" value="TAIL-SPECIFIC PROTEASE"/>
    <property type="match status" value="1"/>
</dbReference>
<evidence type="ECO:0000313" key="8">
    <source>
        <dbReference type="EMBL" id="GAP40631.1"/>
    </source>
</evidence>
<dbReference type="CDD" id="cd06782">
    <property type="entry name" value="cpPDZ_CPP-like"/>
    <property type="match status" value="1"/>
</dbReference>